<keyword evidence="2" id="KW-1185">Reference proteome</keyword>
<dbReference type="AlphaFoldDB" id="A0A8J2J607"/>
<organism evidence="1 2">
    <name type="scientific">Allacma fusca</name>
    <dbReference type="NCBI Taxonomy" id="39272"/>
    <lineage>
        <taxon>Eukaryota</taxon>
        <taxon>Metazoa</taxon>
        <taxon>Ecdysozoa</taxon>
        <taxon>Arthropoda</taxon>
        <taxon>Hexapoda</taxon>
        <taxon>Collembola</taxon>
        <taxon>Symphypleona</taxon>
        <taxon>Sminthuridae</taxon>
        <taxon>Allacma</taxon>
    </lineage>
</organism>
<reference evidence="1" key="1">
    <citation type="submission" date="2021-06" db="EMBL/GenBank/DDBJ databases">
        <authorList>
            <person name="Hodson N. C."/>
            <person name="Mongue J. A."/>
            <person name="Jaron S. K."/>
        </authorList>
    </citation>
    <scope>NUCLEOTIDE SEQUENCE</scope>
</reference>
<name>A0A8J2J607_9HEXA</name>
<dbReference type="Proteomes" id="UP000708208">
    <property type="component" value="Unassembled WGS sequence"/>
</dbReference>
<sequence length="61" mass="7121">MHISHDGRSHFALIHENMGPNDPRVRDYVYPPKDSMNERQDAQTRAAPSSQFEVETYYIVD</sequence>
<dbReference type="EMBL" id="CAJVCH010024063">
    <property type="protein sequence ID" value="CAG7696125.1"/>
    <property type="molecule type" value="Genomic_DNA"/>
</dbReference>
<proteinExistence type="predicted"/>
<gene>
    <name evidence="1" type="ORF">AFUS01_LOCUS3913</name>
</gene>
<accession>A0A8J2J607</accession>
<feature type="non-terminal residue" evidence="1">
    <location>
        <position position="61"/>
    </location>
</feature>
<protein>
    <submittedName>
        <fullName evidence="1">Uncharacterized protein</fullName>
    </submittedName>
</protein>
<comment type="caution">
    <text evidence="1">The sequence shown here is derived from an EMBL/GenBank/DDBJ whole genome shotgun (WGS) entry which is preliminary data.</text>
</comment>
<evidence type="ECO:0000313" key="1">
    <source>
        <dbReference type="EMBL" id="CAG7696125.1"/>
    </source>
</evidence>
<dbReference type="OrthoDB" id="10035764at2759"/>
<evidence type="ECO:0000313" key="2">
    <source>
        <dbReference type="Proteomes" id="UP000708208"/>
    </source>
</evidence>